<keyword evidence="1" id="KW-0614">Plasmid</keyword>
<accession>A0A7S9DQC7</accession>
<dbReference type="AlphaFoldDB" id="A0A7S9DQC7"/>
<protein>
    <submittedName>
        <fullName evidence="1">Uncharacterized protein</fullName>
    </submittedName>
</protein>
<evidence type="ECO:0000313" key="1">
    <source>
        <dbReference type="EMBL" id="QPG01931.1"/>
    </source>
</evidence>
<geneLocation type="plasmid" evidence="1">
    <name>pWM98B</name>
</geneLocation>
<gene>
    <name evidence="1" type="ORF">WM98B_00078</name>
</gene>
<dbReference type="EMBL" id="MT742183">
    <property type="protein sequence ID" value="QPG01931.1"/>
    <property type="molecule type" value="Genomic_DNA"/>
</dbReference>
<organism evidence="1">
    <name type="scientific">Acinetobacter nosocomialis</name>
    <dbReference type="NCBI Taxonomy" id="106654"/>
    <lineage>
        <taxon>Bacteria</taxon>
        <taxon>Pseudomonadati</taxon>
        <taxon>Pseudomonadota</taxon>
        <taxon>Gammaproteobacteria</taxon>
        <taxon>Moraxellales</taxon>
        <taxon>Moraxellaceae</taxon>
        <taxon>Acinetobacter</taxon>
        <taxon>Acinetobacter calcoaceticus/baumannii complex</taxon>
    </lineage>
</organism>
<proteinExistence type="predicted"/>
<reference evidence="1" key="1">
    <citation type="submission" date="2020-07" db="EMBL/GenBank/DDBJ databases">
        <title>A novel family of multi-drug resistance mega-plasmids in Acinetobacter species.</title>
        <authorList>
            <person name="Ghaly T.M."/>
            <person name="Sajjad A."/>
            <person name="Tetu S.G."/>
            <person name="Gillings M.R."/>
        </authorList>
    </citation>
    <scope>NUCLEOTIDE SEQUENCE</scope>
    <source>
        <strain evidence="1">WM98B</strain>
        <plasmid evidence="1">pWM98B</plasmid>
    </source>
</reference>
<name>A0A7S9DQC7_ACINO</name>
<sequence length="66" mass="7713">MRSRGYIDSPPFILYVCERGARRSVDLWTVRYPILPELALKYIRALDQLKPGHPIFEPTLSLKQAR</sequence>